<dbReference type="Pfam" id="PF18899">
    <property type="entry name" value="DUF5655"/>
    <property type="match status" value="1"/>
</dbReference>
<dbReference type="GO" id="GO:0003676">
    <property type="term" value="F:nucleic acid binding"/>
    <property type="evidence" value="ECO:0007669"/>
    <property type="project" value="InterPro"/>
</dbReference>
<reference evidence="2 3" key="1">
    <citation type="submission" date="2012-02" db="EMBL/GenBank/DDBJ databases">
        <title>The Genome Sequence of Parabacteroides johnsonii CL02T12C29.</title>
        <authorList>
            <consortium name="The Broad Institute Genome Sequencing Platform"/>
            <person name="Earl A."/>
            <person name="Ward D."/>
            <person name="Feldgarden M."/>
            <person name="Gevers D."/>
            <person name="Zitomersky N.L."/>
            <person name="Coyne M.J."/>
            <person name="Comstock L.E."/>
            <person name="Young S.K."/>
            <person name="Zeng Q."/>
            <person name="Gargeya S."/>
            <person name="Fitzgerald M."/>
            <person name="Haas B."/>
            <person name="Abouelleil A."/>
            <person name="Alvarado L."/>
            <person name="Arachchi H.M."/>
            <person name="Berlin A."/>
            <person name="Chapman S.B."/>
            <person name="Gearin G."/>
            <person name="Goldberg J."/>
            <person name="Griggs A."/>
            <person name="Gujja S."/>
            <person name="Hansen M."/>
            <person name="Heiman D."/>
            <person name="Howarth C."/>
            <person name="Larimer J."/>
            <person name="Lui A."/>
            <person name="MacDonald P.J.P."/>
            <person name="McCowen C."/>
            <person name="Montmayeur A."/>
            <person name="Murphy C."/>
            <person name="Neiman D."/>
            <person name="Pearson M."/>
            <person name="Priest M."/>
            <person name="Roberts A."/>
            <person name="Saif S."/>
            <person name="Shea T."/>
            <person name="Sisk P."/>
            <person name="Stolte C."/>
            <person name="Sykes S."/>
            <person name="Wortman J."/>
            <person name="Nusbaum C."/>
            <person name="Birren B."/>
        </authorList>
    </citation>
    <scope>NUCLEOTIDE SEQUENCE [LARGE SCALE GENOMIC DNA]</scope>
    <source>
        <strain evidence="2 3">CL02T12C29</strain>
    </source>
</reference>
<evidence type="ECO:0000313" key="3">
    <source>
        <dbReference type="Proteomes" id="UP000001218"/>
    </source>
</evidence>
<proteinExistence type="predicted"/>
<comment type="caution">
    <text evidence="2">The sequence shown here is derived from an EMBL/GenBank/DDBJ whole genome shotgun (WGS) entry which is preliminary data.</text>
</comment>
<organism evidence="2 3">
    <name type="scientific">Parabacteroides johnsonii CL02T12C29</name>
    <dbReference type="NCBI Taxonomy" id="999419"/>
    <lineage>
        <taxon>Bacteria</taxon>
        <taxon>Pseudomonadati</taxon>
        <taxon>Bacteroidota</taxon>
        <taxon>Bacteroidia</taxon>
        <taxon>Bacteroidales</taxon>
        <taxon>Tannerellaceae</taxon>
        <taxon>Parabacteroides</taxon>
    </lineage>
</organism>
<evidence type="ECO:0000313" key="2">
    <source>
        <dbReference type="EMBL" id="EKN14118.1"/>
    </source>
</evidence>
<feature type="domain" description="DUF5655" evidence="1">
    <location>
        <begin position="192"/>
        <end position="282"/>
    </location>
</feature>
<dbReference type="PATRIC" id="fig|999419.3.peg.547"/>
<dbReference type="RefSeq" id="WP_008154558.1">
    <property type="nucleotide sequence ID" value="NZ_JH976465.1"/>
</dbReference>
<dbReference type="Gene3D" id="3.40.1350.10">
    <property type="match status" value="1"/>
</dbReference>
<dbReference type="OrthoDB" id="9798761at2"/>
<dbReference type="InterPro" id="IPR011856">
    <property type="entry name" value="tRNA_endonuc-like_dom_sf"/>
</dbReference>
<sequence>MSTYKIYTDQLTLIKEKPFKLEKEIQSIVEKNLQTLLGLDFIKMEFSIGSFRIDSLAFDSDKKSFVIIEYKRDKNFSVIDQGYAYLSLMLNNKAEFILEYNESKSGTLKRNDVDWSQSKVLFVSPNFTTYQKEAINFKDLPIELWEIKRFTNDTLSFEQIVNRSSKESIKTVSNSETITTVSKEIKVYSEQDHLENIEDNLLNIYAEIKEFLLSVGEDITIYPKKKTIGFKIGSKVFCDIVMQNKGIRLFLNAKKGTLKDPECITRDVSEVGHWGNGAYEVRFPLKSDTEMDYVFNLLRQTINKNKE</sequence>
<dbReference type="Proteomes" id="UP000001218">
    <property type="component" value="Unassembled WGS sequence"/>
</dbReference>
<dbReference type="InterPro" id="IPR043714">
    <property type="entry name" value="DUF5655"/>
</dbReference>
<protein>
    <recommendedName>
        <fullName evidence="1">DUF5655 domain-containing protein</fullName>
    </recommendedName>
</protein>
<evidence type="ECO:0000259" key="1">
    <source>
        <dbReference type="Pfam" id="PF18899"/>
    </source>
</evidence>
<dbReference type="AlphaFoldDB" id="K6AEH1"/>
<dbReference type="EMBL" id="AGZP01000008">
    <property type="protein sequence ID" value="EKN14118.1"/>
    <property type="molecule type" value="Genomic_DNA"/>
</dbReference>
<name>K6AEH1_9BACT</name>
<accession>K6AEH1</accession>
<dbReference type="HOGENOM" id="CLU_080101_0_0_10"/>
<dbReference type="eggNOG" id="COG3586">
    <property type="taxonomic scope" value="Bacteria"/>
</dbReference>
<gene>
    <name evidence="2" type="ORF">HMPREF1077_00541</name>
</gene>